<evidence type="ECO:0000256" key="2">
    <source>
        <dbReference type="ARBA" id="ARBA00022801"/>
    </source>
</evidence>
<dbReference type="FunFam" id="3.20.20.80:FF:000010">
    <property type="entry name" value="glucan endo-1,3-beta-glucosidase, basic"/>
    <property type="match status" value="1"/>
</dbReference>
<evidence type="ECO:0008006" key="8">
    <source>
        <dbReference type="Google" id="ProtNLM"/>
    </source>
</evidence>
<dbReference type="Gene3D" id="3.20.20.80">
    <property type="entry name" value="Glycosidases"/>
    <property type="match status" value="2"/>
</dbReference>
<keyword evidence="3 5" id="KW-0326">Glycosidase</keyword>
<organism evidence="6 7">
    <name type="scientific">Oryza rufipogon</name>
    <name type="common">Brownbeard rice</name>
    <name type="synonym">Asian wild rice</name>
    <dbReference type="NCBI Taxonomy" id="4529"/>
    <lineage>
        <taxon>Eukaryota</taxon>
        <taxon>Viridiplantae</taxon>
        <taxon>Streptophyta</taxon>
        <taxon>Embryophyta</taxon>
        <taxon>Tracheophyta</taxon>
        <taxon>Spermatophyta</taxon>
        <taxon>Magnoliopsida</taxon>
        <taxon>Liliopsida</taxon>
        <taxon>Poales</taxon>
        <taxon>Poaceae</taxon>
        <taxon>BOP clade</taxon>
        <taxon>Oryzoideae</taxon>
        <taxon>Oryzeae</taxon>
        <taxon>Oryzinae</taxon>
        <taxon>Oryza</taxon>
    </lineage>
</organism>
<evidence type="ECO:0000313" key="7">
    <source>
        <dbReference type="Proteomes" id="UP000008022"/>
    </source>
</evidence>
<evidence type="ECO:0000256" key="1">
    <source>
        <dbReference type="ARBA" id="ARBA00008773"/>
    </source>
</evidence>
<reference evidence="6" key="2">
    <citation type="submission" date="2015-06" db="UniProtKB">
        <authorList>
            <consortium name="EnsemblPlants"/>
        </authorList>
    </citation>
    <scope>IDENTIFICATION</scope>
</reference>
<comment type="similarity">
    <text evidence="1 4">Belongs to the glycosyl hydrolase 17 family.</text>
</comment>
<evidence type="ECO:0000313" key="6">
    <source>
        <dbReference type="EnsemblPlants" id="ORUFI01G47210.2"/>
    </source>
</evidence>
<dbReference type="GO" id="GO:0005975">
    <property type="term" value="P:carbohydrate metabolic process"/>
    <property type="evidence" value="ECO:0007669"/>
    <property type="project" value="InterPro"/>
</dbReference>
<dbReference type="Gramene" id="ORUFI01G47210.2">
    <property type="protein sequence ID" value="ORUFI01G47210.2"/>
    <property type="gene ID" value="ORUFI01G47210"/>
</dbReference>
<dbReference type="SUPFAM" id="SSF51445">
    <property type="entry name" value="(Trans)glycosidases"/>
    <property type="match status" value="2"/>
</dbReference>
<dbReference type="PANTHER" id="PTHR32227">
    <property type="entry name" value="GLUCAN ENDO-1,3-BETA-GLUCOSIDASE BG1-RELATED-RELATED"/>
    <property type="match status" value="1"/>
</dbReference>
<dbReference type="PROSITE" id="PS00587">
    <property type="entry name" value="GLYCOSYL_HYDROL_F17"/>
    <property type="match status" value="2"/>
</dbReference>
<keyword evidence="2 5" id="KW-0378">Hydrolase</keyword>
<dbReference type="AlphaFoldDB" id="A0A0E0N7K4"/>
<dbReference type="InterPro" id="IPR044965">
    <property type="entry name" value="Glyco_hydro_17_plant"/>
</dbReference>
<reference evidence="7" key="1">
    <citation type="submission" date="2013-06" db="EMBL/GenBank/DDBJ databases">
        <authorList>
            <person name="Zhao Q."/>
        </authorList>
    </citation>
    <scope>NUCLEOTIDE SEQUENCE</scope>
    <source>
        <strain evidence="7">cv. W1943</strain>
    </source>
</reference>
<dbReference type="Pfam" id="PF00332">
    <property type="entry name" value="Glyco_hydro_17"/>
    <property type="match status" value="2"/>
</dbReference>
<proteinExistence type="inferred from homology"/>
<evidence type="ECO:0000256" key="5">
    <source>
        <dbReference type="RuleBase" id="RU004336"/>
    </source>
</evidence>
<dbReference type="Proteomes" id="UP000008022">
    <property type="component" value="Unassembled WGS sequence"/>
</dbReference>
<keyword evidence="7" id="KW-1185">Reference proteome</keyword>
<dbReference type="InterPro" id="IPR000490">
    <property type="entry name" value="Glyco_hydro_17"/>
</dbReference>
<dbReference type="EnsemblPlants" id="ORUFI01G47210.2">
    <property type="protein sequence ID" value="ORUFI01G47210.2"/>
    <property type="gene ID" value="ORUFI01G47210"/>
</dbReference>
<accession>A0A0E0N7K4</accession>
<name>A0A0E0N7K4_ORYRU</name>
<sequence length="540" mass="58393">MQNVYDALVSAGLSNSIKVSTAVRMDAITDSFPPSHGVFRPDLQQFMSPLLANVYPYFAYRDNPRDIPLNYATFQPGTTPGTTVRDNDSGLTYTNLFNAMVDAVYAALEKAGAPGVRVVVSESGWPSAGGFAANVENARNHNQGVIDNVKNGTPKRPGQLETYVFAMFNENQKPGDETERHFGLFYPDKTPVYPITYDHELASASIEAPFIIPSPDTDQADQSSSVHGVCYGMNGDNLPSQSEVVQLYKSNGIGAMRIYSPDQQALDALRGSGVAVIIDVGGSGAVANLANNPSAAADWVRDNVQAYWPNVIIRYIAVGNELGPGDMGTILPAMQNVYDALVSAGLSNSIKVSTAVRMDVITASSPPSHGVFRPDLQQFMVPIAQFLANTMSPLLANVYPYFAYRDNPRDIPLNYATFQPGTTVRDNDSGLTYTNLFNAMVDAVYAALEKAGAPGVRVVVSESGWPSAGGFAANVENARNHNQGVIDNVKNGTPKRPGQLETYVFAMFNENQKPGDETERHFGLFYPDKTPVYPITFPPN</sequence>
<dbReference type="GO" id="GO:0042973">
    <property type="term" value="F:glucan endo-1,3-beta-D-glucosidase activity"/>
    <property type="evidence" value="ECO:0007669"/>
    <property type="project" value="UniProtKB-ARBA"/>
</dbReference>
<evidence type="ECO:0000256" key="4">
    <source>
        <dbReference type="RuleBase" id="RU004335"/>
    </source>
</evidence>
<dbReference type="InterPro" id="IPR017853">
    <property type="entry name" value="GH"/>
</dbReference>
<protein>
    <recommendedName>
        <fullName evidence="8">Glucan endo-1,3-beta-D-glucosidase</fullName>
    </recommendedName>
</protein>
<evidence type="ECO:0000256" key="3">
    <source>
        <dbReference type="ARBA" id="ARBA00023295"/>
    </source>
</evidence>